<feature type="region of interest" description="Disordered" evidence="1">
    <location>
        <begin position="661"/>
        <end position="687"/>
    </location>
</feature>
<dbReference type="AlphaFoldDB" id="A0A0G2GQ32"/>
<dbReference type="EMBL" id="LCWF01000113">
    <property type="protein sequence ID" value="KKY18920.1"/>
    <property type="molecule type" value="Genomic_DNA"/>
</dbReference>
<dbReference type="OrthoDB" id="5596576at2759"/>
<dbReference type="Gene3D" id="2.60.40.1820">
    <property type="match status" value="1"/>
</dbReference>
<organism evidence="5 6">
    <name type="scientific">Phaeomoniella chlamydospora</name>
    <name type="common">Phaeoacremonium chlamydosporum</name>
    <dbReference type="NCBI Taxonomy" id="158046"/>
    <lineage>
        <taxon>Eukaryota</taxon>
        <taxon>Fungi</taxon>
        <taxon>Dikarya</taxon>
        <taxon>Ascomycota</taxon>
        <taxon>Pezizomycotina</taxon>
        <taxon>Eurotiomycetes</taxon>
        <taxon>Chaetothyriomycetidae</taxon>
        <taxon>Phaeomoniellales</taxon>
        <taxon>Phaeomoniellaceae</taxon>
        <taxon>Phaeomoniella</taxon>
    </lineage>
</organism>
<dbReference type="InterPro" id="IPR059066">
    <property type="entry name" value="Ig_Tag1-like_5th"/>
</dbReference>
<dbReference type="InterPro" id="IPR059065">
    <property type="entry name" value="Ig_Tag1-like_4th"/>
</dbReference>
<dbReference type="PANTHER" id="PTHR35895">
    <property type="entry name" value="CHROMOSOME 16, WHOLE GENOME SHOTGUN SEQUENCE"/>
    <property type="match status" value="1"/>
</dbReference>
<feature type="domain" description="Tag1 C-terminal" evidence="2">
    <location>
        <begin position="405"/>
        <end position="517"/>
    </location>
</feature>
<evidence type="ECO:0000256" key="1">
    <source>
        <dbReference type="SAM" id="MobiDB-lite"/>
    </source>
</evidence>
<sequence length="805" mass="87462">MAPVRQPRVRCEKYKTTTMVMEKVEEEHVLAILGLGFAAPAAVEEYAKEALVFTPTTLSVDSFTSTGIRARVQGTFELDQSKVHKKSIRDIGKAVTYVAKEIETGESELRVYLPAYDNLLMGTAKIPPIKLNIRPGHTNFIDFLTDLEPGELDGFRRLANDWLHGRLGQLEVKGVTSLDFKSGIFKFGNRQITQILVLAGETIPTMPAFDVSKLNFYEVQEPLGEKAMAAEASVSIKNEFPVHLDVPILGFDILVPNCRPKQEYLLLAKSATEKIQIKPNEPVIISVSAIIKQFPPALVTACPGSATSPLDALLADYMAGQDTTVYIHGTDSPSEDTPSWVSDLLKSVTVPLPFPGHTFDNLIRNFSLADVHFSLPDPTAEPDEPEAQPRISAVVKALVGLPEEMNFPLDVDRVRADAEVFFKGRKLGQLDLRKWQAANTTRVEDKDAGPALLVESVVEDAPLHITDNDLFTEVVQALIFGAKGVMLQVKAKVDVETVTALGDFVVREVPADGEVLVDPFRGGMDFSNIKPTFGNISIEESTADSLSLRLNVNLTNPTEYSTFVPYVNINILANKTVLGHAVARNLTVAPGNNTNLEVRAKWEPFQASGVEGKRVGRELLSQYISGFNTTLTLKTHENSIPSQPALGKALSILELTIDALSLTPPSPPEDGNGDHDGDEEGGSGPHFIKDATMHLITSTAAFTLLSPLPKTTFFITSVNAVAFYNHTEPVGTIDYDLPFAVAPGASKTPRLPVDWSLGGAGYDAVRDALGGSLKLDAKADVGIRIDNWEELVWFIGGGIGAHVRL</sequence>
<dbReference type="PANTHER" id="PTHR35895:SF3">
    <property type="entry name" value="PRE-RRNA PROCESSING PROTEIN"/>
    <property type="match status" value="1"/>
</dbReference>
<dbReference type="Pfam" id="PF26174">
    <property type="entry name" value="LEA-2_1"/>
    <property type="match status" value="1"/>
</dbReference>
<proteinExistence type="predicted"/>
<dbReference type="Pfam" id="PF22786">
    <property type="entry name" value="Tag1_C"/>
    <property type="match status" value="1"/>
</dbReference>
<dbReference type="GO" id="GO:0000329">
    <property type="term" value="C:fungal-type vacuole membrane"/>
    <property type="evidence" value="ECO:0007669"/>
    <property type="project" value="InterPro"/>
</dbReference>
<gene>
    <name evidence="5" type="ORF">UCRPC4_g04715</name>
</gene>
<evidence type="ECO:0000259" key="2">
    <source>
        <dbReference type="Pfam" id="PF22786"/>
    </source>
</evidence>
<dbReference type="InterPro" id="IPR046368">
    <property type="entry name" value="Tag1"/>
</dbReference>
<name>A0A0G2GQ32_PHACM</name>
<evidence type="ECO:0000313" key="6">
    <source>
        <dbReference type="Proteomes" id="UP000053317"/>
    </source>
</evidence>
<reference evidence="5 6" key="1">
    <citation type="submission" date="2015-05" db="EMBL/GenBank/DDBJ databases">
        <title>Distinctive expansion of gene families associated with plant cell wall degradation and secondary metabolism in the genomes of grapevine trunk pathogens.</title>
        <authorList>
            <person name="Lawrence D.P."/>
            <person name="Travadon R."/>
            <person name="Rolshausen P.E."/>
            <person name="Baumgartner K."/>
        </authorList>
    </citation>
    <scope>NUCLEOTIDE SEQUENCE [LARGE SCALE GENOMIC DNA]</scope>
    <source>
        <strain evidence="5">UCRPC4</strain>
    </source>
</reference>
<accession>A0A0G2GQ32</accession>
<evidence type="ECO:0000313" key="5">
    <source>
        <dbReference type="EMBL" id="KKY18920.1"/>
    </source>
</evidence>
<dbReference type="Proteomes" id="UP000053317">
    <property type="component" value="Unassembled WGS sequence"/>
</dbReference>
<dbReference type="InterPro" id="IPR055011">
    <property type="entry name" value="Tag1_C"/>
</dbReference>
<dbReference type="Pfam" id="PF26153">
    <property type="entry name" value="LEA-2L_5"/>
    <property type="match status" value="1"/>
</dbReference>
<protein>
    <submittedName>
        <fullName evidence="5">Putative pre-rrna processing protein</fullName>
    </submittedName>
</protein>
<feature type="domain" description="Tag1-like fourth Ig-like" evidence="3">
    <location>
        <begin position="530"/>
        <end position="645"/>
    </location>
</feature>
<feature type="domain" description="Tag1-like fifth Ig-like" evidence="4">
    <location>
        <begin position="683"/>
        <end position="793"/>
    </location>
</feature>
<keyword evidence="6" id="KW-1185">Reference proteome</keyword>
<comment type="caution">
    <text evidence="5">The sequence shown here is derived from an EMBL/GenBank/DDBJ whole genome shotgun (WGS) entry which is preliminary data.</text>
</comment>
<evidence type="ECO:0000259" key="3">
    <source>
        <dbReference type="Pfam" id="PF26150"/>
    </source>
</evidence>
<reference evidence="5 6" key="2">
    <citation type="submission" date="2015-05" db="EMBL/GenBank/DDBJ databases">
        <authorList>
            <person name="Morales-Cruz A."/>
            <person name="Amrine K.C."/>
            <person name="Cantu D."/>
        </authorList>
    </citation>
    <scope>NUCLEOTIDE SEQUENCE [LARGE SCALE GENOMIC DNA]</scope>
    <source>
        <strain evidence="5">UCRPC4</strain>
    </source>
</reference>
<dbReference type="Pfam" id="PF26150">
    <property type="entry name" value="LEA-2_4"/>
    <property type="match status" value="1"/>
</dbReference>
<evidence type="ECO:0000259" key="4">
    <source>
        <dbReference type="Pfam" id="PF26153"/>
    </source>
</evidence>